<evidence type="ECO:0000313" key="4">
    <source>
        <dbReference type="Proteomes" id="UP000253727"/>
    </source>
</evidence>
<dbReference type="InterPro" id="IPR031325">
    <property type="entry name" value="RHS_repeat"/>
</dbReference>
<sequence length="197" mass="22074">MKLRSILIAGSLVLPTSLSAQSVISYEYDALGRLIAVSDGQGANSRYNYDKANNRTAVAVQKQFTAAWEAEALPHLVGYADGDGWAANINTSSSYLTYGPYTDSIPTGSRVATWRMLVDVHNSADNSRIVTVDVYDRTANQVLAVRSINRHEFLGKYSYQVFELPFLMTSARVGHRMEMRTFYHGYSYLRVDKIGYY</sequence>
<name>A0A369Q944_9SPHN</name>
<comment type="caution">
    <text evidence="3">The sequence shown here is derived from an EMBL/GenBank/DDBJ whole genome shotgun (WGS) entry which is preliminary data.</text>
</comment>
<dbReference type="Pfam" id="PF05593">
    <property type="entry name" value="RHS_repeat"/>
    <property type="match status" value="1"/>
</dbReference>
<dbReference type="EMBL" id="QBKA01000002">
    <property type="protein sequence ID" value="RDC61413.1"/>
    <property type="molecule type" value="Genomic_DNA"/>
</dbReference>
<evidence type="ECO:0008006" key="5">
    <source>
        <dbReference type="Google" id="ProtNLM"/>
    </source>
</evidence>
<gene>
    <name evidence="2" type="ORF">HME9302_00079</name>
    <name evidence="3" type="ORF">HME9302_02635</name>
</gene>
<dbReference type="EMBL" id="QBKA01000002">
    <property type="protein sequence ID" value="RDC58903.1"/>
    <property type="molecule type" value="Genomic_DNA"/>
</dbReference>
<dbReference type="Gene3D" id="2.180.10.10">
    <property type="entry name" value="RHS repeat-associated core"/>
    <property type="match status" value="1"/>
</dbReference>
<keyword evidence="4" id="KW-1185">Reference proteome</keyword>
<proteinExistence type="predicted"/>
<protein>
    <recommendedName>
        <fullName evidence="5">YD repeat-containing protein</fullName>
    </recommendedName>
</protein>
<dbReference type="Proteomes" id="UP000253727">
    <property type="component" value="Unassembled WGS sequence"/>
</dbReference>
<dbReference type="NCBIfam" id="TIGR01643">
    <property type="entry name" value="YD_repeat_2x"/>
    <property type="match status" value="1"/>
</dbReference>
<dbReference type="AlphaFoldDB" id="A0A369Q944"/>
<reference evidence="3 4" key="1">
    <citation type="submission" date="2018-04" db="EMBL/GenBank/DDBJ databases">
        <title>Altererythrobacter sp. HME9302 genome sequencing and assembly.</title>
        <authorList>
            <person name="Kang H."/>
            <person name="Kim H."/>
            <person name="Joh K."/>
        </authorList>
    </citation>
    <scope>NUCLEOTIDE SEQUENCE [LARGE SCALE GENOMIC DNA]</scope>
    <source>
        <strain evidence="3 4">HME9302</strain>
    </source>
</reference>
<accession>A0A369Q944</accession>
<evidence type="ECO:0000313" key="2">
    <source>
        <dbReference type="EMBL" id="RDC58903.1"/>
    </source>
</evidence>
<organism evidence="3 4">
    <name type="scientific">Alteripontixanthobacter maritimus</name>
    <dbReference type="NCBI Taxonomy" id="2161824"/>
    <lineage>
        <taxon>Bacteria</taxon>
        <taxon>Pseudomonadati</taxon>
        <taxon>Pseudomonadota</taxon>
        <taxon>Alphaproteobacteria</taxon>
        <taxon>Sphingomonadales</taxon>
        <taxon>Erythrobacteraceae</taxon>
        <taxon>Alteripontixanthobacter</taxon>
    </lineage>
</organism>
<feature type="chain" id="PRO_5044074488" description="YD repeat-containing protein" evidence="1">
    <location>
        <begin position="21"/>
        <end position="197"/>
    </location>
</feature>
<keyword evidence="1" id="KW-0732">Signal</keyword>
<feature type="signal peptide" evidence="1">
    <location>
        <begin position="1"/>
        <end position="20"/>
    </location>
</feature>
<evidence type="ECO:0000313" key="3">
    <source>
        <dbReference type="EMBL" id="RDC61413.1"/>
    </source>
</evidence>
<evidence type="ECO:0000256" key="1">
    <source>
        <dbReference type="SAM" id="SignalP"/>
    </source>
</evidence>
<dbReference type="InterPro" id="IPR006530">
    <property type="entry name" value="YD"/>
</dbReference>
<dbReference type="OrthoDB" id="7581217at2"/>